<sequence>MEFKDYYQIMGLTRDASPEDIKRAYRKLARKYHPDVSKEADAEAHFKEVGEAYEVLKDPEKRAAYDRLGANWKAGQDFQAPPEWKTDFDGAGADFAGANAGDFSDFFANLFGQGARAQGGGHGQERGFQSRGQDHQAKLLIDVEDSYRGSTQTLHLNVPEVDAQGRLRNRERQLQVTIPRGIRAGQHIRLAGQGGPGLGQGSPGDLYLEVEFRPHPRYRVVDKDVFLDLPLAPWEAALGTTLEVPTPDGSVSLKIPPNSAPGRKLRLGGKGLPAAAPGDLYLVLGLVQPPADTPAAQDFYRDMARRFPDFHPRSF</sequence>
<dbReference type="InterPro" id="IPR002939">
    <property type="entry name" value="DnaJ_C"/>
</dbReference>
<dbReference type="Pfam" id="PF00226">
    <property type="entry name" value="DnaJ"/>
    <property type="match status" value="1"/>
</dbReference>
<dbReference type="InterPro" id="IPR018253">
    <property type="entry name" value="DnaJ_domain_CS"/>
</dbReference>
<dbReference type="CDD" id="cd10747">
    <property type="entry name" value="DnaJ_C"/>
    <property type="match status" value="1"/>
</dbReference>
<evidence type="ECO:0000313" key="6">
    <source>
        <dbReference type="Proteomes" id="UP000683428"/>
    </source>
</evidence>
<dbReference type="PROSITE" id="PS50076">
    <property type="entry name" value="DNAJ_2"/>
    <property type="match status" value="1"/>
</dbReference>
<dbReference type="PANTHER" id="PTHR43096">
    <property type="entry name" value="DNAJ HOMOLOG 1, MITOCHONDRIAL-RELATED"/>
    <property type="match status" value="1"/>
</dbReference>
<keyword evidence="3" id="KW-0143">Chaperone</keyword>
<reference evidence="5" key="1">
    <citation type="submission" date="2020-11" db="EMBL/GenBank/DDBJ databases">
        <title>Azospira inquinata sp. nov.</title>
        <authorList>
            <person name="Moe W.M."/>
            <person name="Mikes M.C."/>
        </authorList>
    </citation>
    <scope>NUCLEOTIDE SEQUENCE</scope>
    <source>
        <strain evidence="5">Azo-3</strain>
    </source>
</reference>
<keyword evidence="2" id="KW-0238">DNA-binding</keyword>
<dbReference type="Pfam" id="PF01556">
    <property type="entry name" value="DnaJ_C"/>
    <property type="match status" value="1"/>
</dbReference>
<dbReference type="GO" id="GO:0003677">
    <property type="term" value="F:DNA binding"/>
    <property type="evidence" value="ECO:0007669"/>
    <property type="project" value="UniProtKB-KW"/>
</dbReference>
<organism evidence="5 6">
    <name type="scientific">Azospira inquinata</name>
    <dbReference type="NCBI Taxonomy" id="2785627"/>
    <lineage>
        <taxon>Bacteria</taxon>
        <taxon>Pseudomonadati</taxon>
        <taxon>Pseudomonadota</taxon>
        <taxon>Betaproteobacteria</taxon>
        <taxon>Rhodocyclales</taxon>
        <taxon>Rhodocyclaceae</taxon>
        <taxon>Azospira</taxon>
    </lineage>
</organism>
<evidence type="ECO:0000259" key="4">
    <source>
        <dbReference type="PROSITE" id="PS50076"/>
    </source>
</evidence>
<dbReference type="PROSITE" id="PS00636">
    <property type="entry name" value="DNAJ_1"/>
    <property type="match status" value="1"/>
</dbReference>
<feature type="domain" description="J" evidence="4">
    <location>
        <begin position="5"/>
        <end position="69"/>
    </location>
</feature>
<dbReference type="CDD" id="cd06257">
    <property type="entry name" value="DnaJ"/>
    <property type="match status" value="1"/>
</dbReference>
<dbReference type="GO" id="GO:0005737">
    <property type="term" value="C:cytoplasm"/>
    <property type="evidence" value="ECO:0007669"/>
    <property type="project" value="TreeGrafter"/>
</dbReference>
<dbReference type="Proteomes" id="UP000683428">
    <property type="component" value="Chromosome"/>
</dbReference>
<dbReference type="KEGG" id="aiq:Azoinq_00060"/>
<proteinExistence type="predicted"/>
<dbReference type="EMBL" id="CP064782">
    <property type="protein sequence ID" value="QWT49056.1"/>
    <property type="molecule type" value="Genomic_DNA"/>
</dbReference>
<evidence type="ECO:0000256" key="2">
    <source>
        <dbReference type="ARBA" id="ARBA00023125"/>
    </source>
</evidence>
<evidence type="ECO:0000313" key="5">
    <source>
        <dbReference type="EMBL" id="QWT49056.1"/>
    </source>
</evidence>
<dbReference type="PANTHER" id="PTHR43096:SF52">
    <property type="entry name" value="DNAJ HOMOLOG 1, MITOCHONDRIAL-RELATED"/>
    <property type="match status" value="1"/>
</dbReference>
<dbReference type="RefSeq" id="WP_216128092.1">
    <property type="nucleotide sequence ID" value="NZ_CP064782.1"/>
</dbReference>
<protein>
    <submittedName>
        <fullName evidence="5">DnaJ domain-containing protein</fullName>
    </submittedName>
</protein>
<dbReference type="GO" id="GO:0042026">
    <property type="term" value="P:protein refolding"/>
    <property type="evidence" value="ECO:0007669"/>
    <property type="project" value="TreeGrafter"/>
</dbReference>
<evidence type="ECO:0000256" key="3">
    <source>
        <dbReference type="ARBA" id="ARBA00023186"/>
    </source>
</evidence>
<evidence type="ECO:0000256" key="1">
    <source>
        <dbReference type="ARBA" id="ARBA00022490"/>
    </source>
</evidence>
<dbReference type="InterPro" id="IPR001623">
    <property type="entry name" value="DnaJ_domain"/>
</dbReference>
<dbReference type="AlphaFoldDB" id="A0A975SMH0"/>
<keyword evidence="6" id="KW-1185">Reference proteome</keyword>
<keyword evidence="1" id="KW-0963">Cytoplasm</keyword>
<name>A0A975SMH0_9RHOO</name>
<gene>
    <name evidence="5" type="ORF">Azoinq_00060</name>
</gene>
<accession>A0A975SMH0</accession>
<dbReference type="FunFam" id="2.60.260.20:FF:000008">
    <property type="entry name" value="Curved DNA-binding protein"/>
    <property type="match status" value="1"/>
</dbReference>
<dbReference type="GO" id="GO:0051082">
    <property type="term" value="F:unfolded protein binding"/>
    <property type="evidence" value="ECO:0007669"/>
    <property type="project" value="TreeGrafter"/>
</dbReference>
<dbReference type="SMART" id="SM00271">
    <property type="entry name" value="DnaJ"/>
    <property type="match status" value="1"/>
</dbReference>